<dbReference type="SMART" id="SM00342">
    <property type="entry name" value="HTH_ARAC"/>
    <property type="match status" value="1"/>
</dbReference>
<dbReference type="SUPFAM" id="SSF46689">
    <property type="entry name" value="Homeodomain-like"/>
    <property type="match status" value="2"/>
</dbReference>
<proteinExistence type="predicted"/>
<dbReference type="InterPro" id="IPR018060">
    <property type="entry name" value="HTH_AraC"/>
</dbReference>
<protein>
    <submittedName>
        <fullName evidence="5">AraC family transcriptional regulator</fullName>
    </submittedName>
</protein>
<keyword evidence="6" id="KW-1185">Reference proteome</keyword>
<feature type="domain" description="HTH araC/xylS-type" evidence="4">
    <location>
        <begin position="201"/>
        <end position="299"/>
    </location>
</feature>
<dbReference type="PATRIC" id="fig|1265738.3.peg.4874"/>
<evidence type="ECO:0000256" key="1">
    <source>
        <dbReference type="ARBA" id="ARBA00023015"/>
    </source>
</evidence>
<dbReference type="SUPFAM" id="SSF51215">
    <property type="entry name" value="Regulatory protein AraC"/>
    <property type="match status" value="1"/>
</dbReference>
<dbReference type="Pfam" id="PF12833">
    <property type="entry name" value="HTH_18"/>
    <property type="match status" value="1"/>
</dbReference>
<keyword evidence="1" id="KW-0805">Transcription regulation</keyword>
<keyword evidence="2" id="KW-0238">DNA-binding</keyword>
<dbReference type="GO" id="GO:0043565">
    <property type="term" value="F:sequence-specific DNA binding"/>
    <property type="evidence" value="ECO:0007669"/>
    <property type="project" value="InterPro"/>
</dbReference>
<dbReference type="Gene3D" id="1.10.10.60">
    <property type="entry name" value="Homeodomain-like"/>
    <property type="match status" value="2"/>
</dbReference>
<gene>
    <name evidence="5" type="ORF">RMSM_04850</name>
</gene>
<sequence length="301" mass="33499">MLSMTVDSTQRRSIPVPETMSNSGLWVFESLHDESFSMAETEHRFPKLLYIREGAGEVAANWAAAVDGATGEAASPDCVAGDCILIPAGLKHRIVDSPRHPISLYGMAIDPHKITPCAEIETMIPIGKLPRQRMSLLNIERRFRRLLYLASQPSSASTLSAIAAAIEIFAQLALASGGQLAAAQSAPSSDLDERQPSDAIDEYLLWLEFNFFEQLTVDAAANACNMSRRKFTNDFRDKTGKTWLAYLNERRIDHAKTLLRNTESKVTSIAFQSGFEELSTFYRTFNRLTGMRPLDYRENTA</sequence>
<dbReference type="GO" id="GO:0003700">
    <property type="term" value="F:DNA-binding transcription factor activity"/>
    <property type="evidence" value="ECO:0007669"/>
    <property type="project" value="InterPro"/>
</dbReference>
<dbReference type="EMBL" id="ANOG01000690">
    <property type="protein sequence ID" value="EMI18227.1"/>
    <property type="molecule type" value="Genomic_DNA"/>
</dbReference>
<dbReference type="InterPro" id="IPR009057">
    <property type="entry name" value="Homeodomain-like_sf"/>
</dbReference>
<organism evidence="5 6">
    <name type="scientific">Rhodopirellula maiorica SM1</name>
    <dbReference type="NCBI Taxonomy" id="1265738"/>
    <lineage>
        <taxon>Bacteria</taxon>
        <taxon>Pseudomonadati</taxon>
        <taxon>Planctomycetota</taxon>
        <taxon>Planctomycetia</taxon>
        <taxon>Pirellulales</taxon>
        <taxon>Pirellulaceae</taxon>
        <taxon>Novipirellula</taxon>
    </lineage>
</organism>
<dbReference type="Proteomes" id="UP000011991">
    <property type="component" value="Unassembled WGS sequence"/>
</dbReference>
<accession>M5RS68</accession>
<reference evidence="5 6" key="1">
    <citation type="journal article" date="2013" name="Mar. Genomics">
        <title>Expression of sulfatases in Rhodopirellula baltica and the diversity of sulfatases in the genus Rhodopirellula.</title>
        <authorList>
            <person name="Wegner C.E."/>
            <person name="Richter-Heitmann T."/>
            <person name="Klindworth A."/>
            <person name="Klockow C."/>
            <person name="Richter M."/>
            <person name="Achstetter T."/>
            <person name="Glockner F.O."/>
            <person name="Harder J."/>
        </authorList>
    </citation>
    <scope>NUCLEOTIDE SEQUENCE [LARGE SCALE GENOMIC DNA]</scope>
    <source>
        <strain evidence="5 6">SM1</strain>
    </source>
</reference>
<name>M5RS68_9BACT</name>
<evidence type="ECO:0000256" key="2">
    <source>
        <dbReference type="ARBA" id="ARBA00023125"/>
    </source>
</evidence>
<evidence type="ECO:0000313" key="6">
    <source>
        <dbReference type="Proteomes" id="UP000011991"/>
    </source>
</evidence>
<dbReference type="PANTHER" id="PTHR43280:SF28">
    <property type="entry name" value="HTH-TYPE TRANSCRIPTIONAL ACTIVATOR RHAS"/>
    <property type="match status" value="1"/>
</dbReference>
<dbReference type="PROSITE" id="PS01124">
    <property type="entry name" value="HTH_ARAC_FAMILY_2"/>
    <property type="match status" value="1"/>
</dbReference>
<dbReference type="InterPro" id="IPR037923">
    <property type="entry name" value="HTH-like"/>
</dbReference>
<dbReference type="PANTHER" id="PTHR43280">
    <property type="entry name" value="ARAC-FAMILY TRANSCRIPTIONAL REGULATOR"/>
    <property type="match status" value="1"/>
</dbReference>
<keyword evidence="3" id="KW-0804">Transcription</keyword>
<comment type="caution">
    <text evidence="5">The sequence shown here is derived from an EMBL/GenBank/DDBJ whole genome shotgun (WGS) entry which is preliminary data.</text>
</comment>
<dbReference type="AlphaFoldDB" id="M5RS68"/>
<evidence type="ECO:0000256" key="3">
    <source>
        <dbReference type="ARBA" id="ARBA00023163"/>
    </source>
</evidence>
<evidence type="ECO:0000313" key="5">
    <source>
        <dbReference type="EMBL" id="EMI18227.1"/>
    </source>
</evidence>
<evidence type="ECO:0000259" key="4">
    <source>
        <dbReference type="PROSITE" id="PS01124"/>
    </source>
</evidence>